<proteinExistence type="predicted"/>
<feature type="compositionally biased region" description="Low complexity" evidence="1">
    <location>
        <begin position="324"/>
        <end position="371"/>
    </location>
</feature>
<feature type="compositionally biased region" description="Low complexity" evidence="1">
    <location>
        <begin position="38"/>
        <end position="51"/>
    </location>
</feature>
<dbReference type="SUPFAM" id="SSF47203">
    <property type="entry name" value="Acyl-CoA dehydrogenase C-terminal domain-like"/>
    <property type="match status" value="1"/>
</dbReference>
<dbReference type="Gene3D" id="1.20.140.10">
    <property type="entry name" value="Butyryl-CoA Dehydrogenase, subunit A, domain 3"/>
    <property type="match status" value="1"/>
</dbReference>
<feature type="domain" description="Acyl-CoA oxidase C-alpha1" evidence="2">
    <location>
        <begin position="638"/>
        <end position="787"/>
    </location>
</feature>
<feature type="compositionally biased region" description="Gly residues" evidence="1">
    <location>
        <begin position="450"/>
        <end position="462"/>
    </location>
</feature>
<evidence type="ECO:0000313" key="3">
    <source>
        <dbReference type="EMBL" id="KUF19094.1"/>
    </source>
</evidence>
<comment type="caution">
    <text evidence="3">The sequence shown here is derived from an EMBL/GenBank/DDBJ whole genome shotgun (WGS) entry which is preliminary data.</text>
</comment>
<feature type="compositionally biased region" description="Low complexity" evidence="1">
    <location>
        <begin position="398"/>
        <end position="413"/>
    </location>
</feature>
<evidence type="ECO:0000259" key="2">
    <source>
        <dbReference type="Pfam" id="PF22924"/>
    </source>
</evidence>
<accession>A0A0W7X7X8</accession>
<dbReference type="InterPro" id="IPR009100">
    <property type="entry name" value="AcylCoA_DH/oxidase_NM_dom_sf"/>
</dbReference>
<dbReference type="SUPFAM" id="SSF56645">
    <property type="entry name" value="Acyl-CoA dehydrogenase NM domain-like"/>
    <property type="match status" value="1"/>
</dbReference>
<feature type="compositionally biased region" description="Pro residues" evidence="1">
    <location>
        <begin position="794"/>
        <end position="804"/>
    </location>
</feature>
<protein>
    <recommendedName>
        <fullName evidence="2">Acyl-CoA oxidase C-alpha1 domain-containing protein</fullName>
    </recommendedName>
</protein>
<dbReference type="GO" id="GO:0055088">
    <property type="term" value="P:lipid homeostasis"/>
    <property type="evidence" value="ECO:0007669"/>
    <property type="project" value="TreeGrafter"/>
</dbReference>
<dbReference type="PANTHER" id="PTHR10909">
    <property type="entry name" value="ELECTRON TRANSPORT OXIDOREDUCTASE"/>
    <property type="match status" value="1"/>
</dbReference>
<dbReference type="Proteomes" id="UP000054804">
    <property type="component" value="Unassembled WGS sequence"/>
</dbReference>
<feature type="non-terminal residue" evidence="3">
    <location>
        <position position="886"/>
    </location>
</feature>
<dbReference type="GO" id="GO:0003997">
    <property type="term" value="F:acyl-CoA oxidase activity"/>
    <property type="evidence" value="ECO:0007669"/>
    <property type="project" value="InterPro"/>
</dbReference>
<dbReference type="STRING" id="1765722.AT728_21170"/>
<evidence type="ECO:0000256" key="1">
    <source>
        <dbReference type="SAM" id="MobiDB-lite"/>
    </source>
</evidence>
<name>A0A0W7X7X8_9ACTN</name>
<evidence type="ECO:0000313" key="4">
    <source>
        <dbReference type="Proteomes" id="UP000054804"/>
    </source>
</evidence>
<gene>
    <name evidence="3" type="ORF">AT728_21170</name>
</gene>
<dbReference type="RefSeq" id="WP_058846584.1">
    <property type="nucleotide sequence ID" value="NZ_LOCL01000028.1"/>
</dbReference>
<keyword evidence="4" id="KW-1185">Reference proteome</keyword>
<dbReference type="EMBL" id="LOCL01000028">
    <property type="protein sequence ID" value="KUF19094.1"/>
    <property type="molecule type" value="Genomic_DNA"/>
</dbReference>
<feature type="region of interest" description="Disordered" evidence="1">
    <location>
        <begin position="792"/>
        <end position="812"/>
    </location>
</feature>
<dbReference type="Pfam" id="PF22924">
    <property type="entry name" value="ACOX_C_alpha1"/>
    <property type="match status" value="1"/>
</dbReference>
<dbReference type="InterPro" id="IPR036250">
    <property type="entry name" value="AcylCo_DH-like_C"/>
</dbReference>
<sequence>MTLLTVKNHAQHNRETAPAERNTPAHQPTPPPAPTTPDTPAHTGPDTGPHTAHTTPDTAEHNGPDTTPDTPTGTGPTTDTDTTGTGTTGTTGTDTTDTGITGTHATAHTTNTEDTTGTTDVTDVTGTTGVTDTASTASPADTTDTDTTASNPTPHHTTGHSTTNGTTTHDSTTDSATTHNSTDTNTHTDAPTNAPAPAPAPAPAHPTTDPDQDPETRTINELTHLLFNGDDLDRLHTPWRNLISTDEFRPQPGLTPTQQITRSYQRLHHVNNTAGPHPHTLPQDPQRLAAMHEWLGPIDGGLTSLASIHYNLFLGSLLDHNHTPDTTTPDTNSPDTDTTTTRNTRNTGNTGNTPDTAETGNTGETGNTRETTSARKTQKAGETQQAQEVQEAGKTAEATDTGKNANTGANTNNRETRQIEETGNTGETRNTGANGGTGENGETGNTGNTGANGGSGGNGNTGETGEDRTPLTTRDLTPYLHLEQTGTFLCTELEHGNDAANLQTTATYNPTTKGFTLHTPNPGAQKFMPNTSPLGGPKTALVAARLTTHGHDQGVHLFLVPLTNHHGPHPHITTHTLPTRTGPTIDHSLTSFHHLPLPPTALLQAPHSHLDQHGTHHTTIGNPRKRFLRTLNRVTLGKLCMSAACLGMARTALTTAITYAHNRHIQGPHKNQRIPLTAHRTHHQPLLTHLATTYALTLLHRTTLHQYTQTLKNPHTTPQQRDTIERQIALTKAITTWQCRTIAIESRERCGAQGLFPYNNLLEQQLNIEGGITAEGDNLVITTKAASEMLFNHQPPPPTPPTHPHTPQTPYQQLTDPHHLRNLLLTLETIHQHNARTALRNAPPGNPINRWNNASTHALDMAHTHTHRLAADAFLTTINNTTHPPT</sequence>
<dbReference type="Gene3D" id="2.40.110.10">
    <property type="entry name" value="Butyryl-CoA Dehydrogenase, subunit A, domain 2"/>
    <property type="match status" value="1"/>
</dbReference>
<dbReference type="InterPro" id="IPR012258">
    <property type="entry name" value="Acyl-CoA_oxidase"/>
</dbReference>
<dbReference type="GO" id="GO:0071949">
    <property type="term" value="F:FAD binding"/>
    <property type="evidence" value="ECO:0007669"/>
    <property type="project" value="InterPro"/>
</dbReference>
<feature type="compositionally biased region" description="Pro residues" evidence="1">
    <location>
        <begin position="27"/>
        <end position="37"/>
    </location>
</feature>
<reference evidence="3 4" key="1">
    <citation type="submission" date="2015-12" db="EMBL/GenBank/DDBJ databases">
        <title>Draft genome sequence of Streptomyces silvensis ATCC 53525, a producer of novel hormone antagonists.</title>
        <authorList>
            <person name="Johnston C.W."/>
            <person name="Li Y."/>
            <person name="Magarvey N.A."/>
        </authorList>
    </citation>
    <scope>NUCLEOTIDE SEQUENCE [LARGE SCALE GENOMIC DNA]</scope>
    <source>
        <strain evidence="3 4">ATCC 53525</strain>
    </source>
</reference>
<dbReference type="OrthoDB" id="1144545at2"/>
<organism evidence="3 4">
    <name type="scientific">Streptomyces silvensis</name>
    <dbReference type="NCBI Taxonomy" id="1765722"/>
    <lineage>
        <taxon>Bacteria</taxon>
        <taxon>Bacillati</taxon>
        <taxon>Actinomycetota</taxon>
        <taxon>Actinomycetes</taxon>
        <taxon>Kitasatosporales</taxon>
        <taxon>Streptomycetaceae</taxon>
        <taxon>Streptomyces</taxon>
    </lineage>
</organism>
<dbReference type="PANTHER" id="PTHR10909:SF382">
    <property type="entry name" value="ACYL-COENZYME A OXIDASE"/>
    <property type="match status" value="1"/>
</dbReference>
<feature type="compositionally biased region" description="Low complexity" evidence="1">
    <location>
        <begin position="64"/>
        <end position="193"/>
    </location>
</feature>
<feature type="compositionally biased region" description="Low complexity" evidence="1">
    <location>
        <begin position="421"/>
        <end position="432"/>
    </location>
</feature>
<dbReference type="InterPro" id="IPR055060">
    <property type="entry name" value="ACOX_C_alpha1"/>
</dbReference>
<dbReference type="InterPro" id="IPR046373">
    <property type="entry name" value="Acyl-CoA_Oxase/DH_mid-dom_sf"/>
</dbReference>
<feature type="region of interest" description="Disordered" evidence="1">
    <location>
        <begin position="324"/>
        <end position="472"/>
    </location>
</feature>
<feature type="region of interest" description="Disordered" evidence="1">
    <location>
        <begin position="1"/>
        <end position="216"/>
    </location>
</feature>
<dbReference type="GO" id="GO:0033540">
    <property type="term" value="P:fatty acid beta-oxidation using acyl-CoA oxidase"/>
    <property type="evidence" value="ECO:0007669"/>
    <property type="project" value="TreeGrafter"/>
</dbReference>
<dbReference type="GO" id="GO:0005504">
    <property type="term" value="F:fatty acid binding"/>
    <property type="evidence" value="ECO:0007669"/>
    <property type="project" value="TreeGrafter"/>
</dbReference>
<dbReference type="AlphaFoldDB" id="A0A0W7X7X8"/>
<feature type="compositionally biased region" description="Pro residues" evidence="1">
    <location>
        <begin position="194"/>
        <end position="204"/>
    </location>
</feature>